<reference evidence="1 2" key="1">
    <citation type="journal article" date="2016" name="Antonie Van Leeuwenhoek">
        <title>Dongia soli sp. nov., isolated from soil from Dokdo, Korea.</title>
        <authorList>
            <person name="Kim D.U."/>
            <person name="Lee H."/>
            <person name="Kim H."/>
            <person name="Kim S.G."/>
            <person name="Ka J.O."/>
        </authorList>
    </citation>
    <scope>NUCLEOTIDE SEQUENCE [LARGE SCALE GENOMIC DNA]</scope>
    <source>
        <strain evidence="1 2">D78</strain>
    </source>
</reference>
<sequence length="69" mass="7940">MISEQDVYRRASIMLRDRKPGDALMQAAEMVEACRDRRDTEGRNNWILITLAIQELVYERQSPSSRGAA</sequence>
<dbReference type="RefSeq" id="WP_320509677.1">
    <property type="nucleotide sequence ID" value="NZ_JAXCLW010000005.1"/>
</dbReference>
<protein>
    <submittedName>
        <fullName evidence="1">Uncharacterized protein</fullName>
    </submittedName>
</protein>
<organism evidence="1 2">
    <name type="scientific">Dongia soli</name>
    <dbReference type="NCBI Taxonomy" id="600628"/>
    <lineage>
        <taxon>Bacteria</taxon>
        <taxon>Pseudomonadati</taxon>
        <taxon>Pseudomonadota</taxon>
        <taxon>Alphaproteobacteria</taxon>
        <taxon>Rhodospirillales</taxon>
        <taxon>Dongiaceae</taxon>
        <taxon>Dongia</taxon>
    </lineage>
</organism>
<keyword evidence="2" id="KW-1185">Reference proteome</keyword>
<evidence type="ECO:0000313" key="2">
    <source>
        <dbReference type="Proteomes" id="UP001279642"/>
    </source>
</evidence>
<accession>A0ABU5EFH4</accession>
<proteinExistence type="predicted"/>
<dbReference type="EMBL" id="JAXCLW010000005">
    <property type="protein sequence ID" value="MDY0884604.1"/>
    <property type="molecule type" value="Genomic_DNA"/>
</dbReference>
<comment type="caution">
    <text evidence="1">The sequence shown here is derived from an EMBL/GenBank/DDBJ whole genome shotgun (WGS) entry which is preliminary data.</text>
</comment>
<evidence type="ECO:0000313" key="1">
    <source>
        <dbReference type="EMBL" id="MDY0884604.1"/>
    </source>
</evidence>
<name>A0ABU5EFH4_9PROT</name>
<dbReference type="Proteomes" id="UP001279642">
    <property type="component" value="Unassembled WGS sequence"/>
</dbReference>
<gene>
    <name evidence="1" type="ORF">SMD27_17305</name>
</gene>